<dbReference type="EMBL" id="LQZG01000003">
    <property type="protein sequence ID" value="OAB86724.1"/>
    <property type="molecule type" value="Genomic_DNA"/>
</dbReference>
<feature type="signal peptide" evidence="1">
    <location>
        <begin position="1"/>
        <end position="26"/>
    </location>
</feature>
<dbReference type="STRING" id="262209.AWH69_09740"/>
<evidence type="ECO:0000256" key="1">
    <source>
        <dbReference type="SAM" id="SignalP"/>
    </source>
</evidence>
<dbReference type="AlphaFoldDB" id="A0A176QAP3"/>
<keyword evidence="3" id="KW-1185">Reference proteome</keyword>
<evidence type="ECO:0000313" key="3">
    <source>
        <dbReference type="Proteomes" id="UP000076976"/>
    </source>
</evidence>
<gene>
    <name evidence="2" type="ORF">AWH69_09740</name>
</gene>
<proteinExistence type="predicted"/>
<evidence type="ECO:0000313" key="2">
    <source>
        <dbReference type="EMBL" id="OAB86724.1"/>
    </source>
</evidence>
<comment type="caution">
    <text evidence="2">The sequence shown here is derived from an EMBL/GenBank/DDBJ whole genome shotgun (WGS) entry which is preliminary data.</text>
</comment>
<protein>
    <submittedName>
        <fullName evidence="2">Uncharacterized protein</fullName>
    </submittedName>
</protein>
<name>A0A176QAP3_9MICO</name>
<organism evidence="2 3">
    <name type="scientific">Janibacter melonis</name>
    <dbReference type="NCBI Taxonomy" id="262209"/>
    <lineage>
        <taxon>Bacteria</taxon>
        <taxon>Bacillati</taxon>
        <taxon>Actinomycetota</taxon>
        <taxon>Actinomycetes</taxon>
        <taxon>Micrococcales</taxon>
        <taxon>Intrasporangiaceae</taxon>
        <taxon>Janibacter</taxon>
    </lineage>
</organism>
<feature type="chain" id="PRO_5008048748" evidence="1">
    <location>
        <begin position="27"/>
        <end position="398"/>
    </location>
</feature>
<reference evidence="2 3" key="1">
    <citation type="submission" date="2016-01" db="EMBL/GenBank/DDBJ databases">
        <title>Janibacter melonis strain CD11_4 genome sequencing and assembly.</title>
        <authorList>
            <person name="Nair G.R."/>
            <person name="Kaur G."/>
            <person name="Chander A.M."/>
            <person name="Mayilraj S."/>
        </authorList>
    </citation>
    <scope>NUCLEOTIDE SEQUENCE [LARGE SCALE GENOMIC DNA]</scope>
    <source>
        <strain evidence="2 3">CD11-4</strain>
    </source>
</reference>
<accession>A0A176QAP3</accession>
<dbReference type="Proteomes" id="UP000076976">
    <property type="component" value="Unassembled WGS sequence"/>
</dbReference>
<keyword evidence="1" id="KW-0732">Signal</keyword>
<sequence length="398" mass="42559">MGRPTFRVGAVVGCTLVLQTGLSAFAAPSSEREVGMAARRSPVLVVGSAAEPRRDVSLMVATSTSSKEFRAVAQTRTRADGSFAIASDDVSALERASTSDGKVNAVVAVPDRGSYEMVDVVLEMSTSGSAPRLLNTVRLDLAGDTNASVARAAGQAAPRDVVPARVALVTSEASEGSATQDVGGARDATADDPDYCQDSYDKFMGKRKTFISGQYATNGGARVTAIFENNQSSTVGVGYSVNGKLGSFSQKGESSVERDLTLEFKMSRGNQHNYTDFTYSRCKRYCTIGGYKQFYGYRVKATGLAGDIARYSTPKAPAASKCGRLPKGTGFSLNKNRAWKNYYGADLDGVIGMNLSVESGYSSTQRIYYKADRWTVKLCGTNAYPQQFPQRIIVRSAK</sequence>